<dbReference type="AlphaFoldDB" id="A0A3P6BX87"/>
<proteinExistence type="predicted"/>
<dbReference type="Proteomes" id="UP000694005">
    <property type="component" value="Chromosome A04"/>
</dbReference>
<evidence type="ECO:0000313" key="2">
    <source>
        <dbReference type="EMBL" id="VDD10503.1"/>
    </source>
</evidence>
<gene>
    <name evidence="2" type="ORF">BRAA04T15992Z</name>
    <name evidence="1" type="ORF">BRAPAZ1V2_A04P02900.2</name>
</gene>
<evidence type="ECO:0000313" key="1">
    <source>
        <dbReference type="EMBL" id="CAG7905389.1"/>
    </source>
</evidence>
<name>A0A3P6BX87_BRACM</name>
<protein>
    <submittedName>
        <fullName evidence="1">Uncharacterized protein</fullName>
    </submittedName>
</protein>
<organism evidence="2">
    <name type="scientific">Brassica campestris</name>
    <name type="common">Field mustard</name>
    <dbReference type="NCBI Taxonomy" id="3711"/>
    <lineage>
        <taxon>Eukaryota</taxon>
        <taxon>Viridiplantae</taxon>
        <taxon>Streptophyta</taxon>
        <taxon>Embryophyta</taxon>
        <taxon>Tracheophyta</taxon>
        <taxon>Spermatophyta</taxon>
        <taxon>Magnoliopsida</taxon>
        <taxon>eudicotyledons</taxon>
        <taxon>Gunneridae</taxon>
        <taxon>Pentapetalae</taxon>
        <taxon>rosids</taxon>
        <taxon>malvids</taxon>
        <taxon>Brassicales</taxon>
        <taxon>Brassicaceae</taxon>
        <taxon>Brassiceae</taxon>
        <taxon>Brassica</taxon>
    </lineage>
</organism>
<accession>A0A3P6BX87</accession>
<dbReference type="EMBL" id="LR031576">
    <property type="protein sequence ID" value="VDD10503.1"/>
    <property type="molecule type" value="Genomic_DNA"/>
</dbReference>
<dbReference type="EMBL" id="LS974620">
    <property type="protein sequence ID" value="CAG7905389.1"/>
    <property type="molecule type" value="Genomic_DNA"/>
</dbReference>
<reference evidence="2" key="1">
    <citation type="submission" date="2018-11" db="EMBL/GenBank/DDBJ databases">
        <authorList>
            <consortium name="Genoscope - CEA"/>
            <person name="William W."/>
        </authorList>
    </citation>
    <scope>NUCLEOTIDE SEQUENCE</scope>
</reference>
<dbReference type="Gramene" id="A04p02900.2_BraZ1">
    <property type="protein sequence ID" value="A04p02900.2_BraZ1.CDS.1"/>
    <property type="gene ID" value="A04g02900.2_BraZ1"/>
</dbReference>
<sequence>MHLFFLCPFAKEVWNIMPLKSPVHLAEDTDFKLALVRFRQAVCLPPTGVRVPILPWVCWFL</sequence>